<dbReference type="Proteomes" id="UP000033491">
    <property type="component" value="Unassembled WGS sequence"/>
</dbReference>
<gene>
    <name evidence="2" type="ORF">VC81_04400</name>
</gene>
<evidence type="ECO:0000313" key="2">
    <source>
        <dbReference type="EMBL" id="KJW13248.1"/>
    </source>
</evidence>
<name>A0A0F3RT95_9LACO</name>
<reference evidence="2 3" key="1">
    <citation type="submission" date="2015-03" db="EMBL/GenBank/DDBJ databases">
        <authorList>
            <person name="Zheng J."/>
            <person name="Ganezle M."/>
        </authorList>
    </citation>
    <scope>NUCLEOTIDE SEQUENCE [LARGE SCALE GENOMIC DNA]</scope>
    <source>
        <strain evidence="2 3">LP38</strain>
    </source>
</reference>
<feature type="region of interest" description="Disordered" evidence="1">
    <location>
        <begin position="1"/>
        <end position="25"/>
    </location>
</feature>
<sequence length="88" mass="9476">MALYAGEPAGQGGHDSEASPKPRISRAHIVKTLVELPIASAQLGRDDRGHDFEPRKSRVLKLGLVVSQLRNADQPQCHGLGPSELQQS</sequence>
<dbReference type="PATRIC" id="fig|216463.3.peg.2714"/>
<dbReference type="EMBL" id="JZCR01000009">
    <property type="protein sequence ID" value="KJW13248.1"/>
    <property type="molecule type" value="Genomic_DNA"/>
</dbReference>
<accession>A0A0F3RT95</accession>
<dbReference type="STRING" id="216463.VC81_04400"/>
<organism evidence="2 3">
    <name type="scientific">Levilactobacillus spicheri</name>
    <dbReference type="NCBI Taxonomy" id="216463"/>
    <lineage>
        <taxon>Bacteria</taxon>
        <taxon>Bacillati</taxon>
        <taxon>Bacillota</taxon>
        <taxon>Bacilli</taxon>
        <taxon>Lactobacillales</taxon>
        <taxon>Lactobacillaceae</taxon>
        <taxon>Levilactobacillus</taxon>
    </lineage>
</organism>
<proteinExistence type="predicted"/>
<protein>
    <submittedName>
        <fullName evidence="2">Uncharacterized protein</fullName>
    </submittedName>
</protein>
<evidence type="ECO:0000313" key="3">
    <source>
        <dbReference type="Proteomes" id="UP000033491"/>
    </source>
</evidence>
<comment type="caution">
    <text evidence="2">The sequence shown here is derived from an EMBL/GenBank/DDBJ whole genome shotgun (WGS) entry which is preliminary data.</text>
</comment>
<dbReference type="AlphaFoldDB" id="A0A0F3RT95"/>
<evidence type="ECO:0000256" key="1">
    <source>
        <dbReference type="SAM" id="MobiDB-lite"/>
    </source>
</evidence>